<reference evidence="3 4" key="1">
    <citation type="journal article" date="2022" name="Syst. Appl. Microbiol.">
        <title>Rhodopirellula aestuarii sp. nov., a novel member of the genus Rhodopirellula isolated from brackish sediments collected in the Tagus River estuary, Portugal.</title>
        <authorList>
            <person name="Vitorino I.R."/>
            <person name="Klimek D."/>
            <person name="Calusinska M."/>
            <person name="Lobo-da-Cunha A."/>
            <person name="Vasconcelos V."/>
            <person name="Lage O.M."/>
        </authorList>
    </citation>
    <scope>NUCLEOTIDE SEQUENCE [LARGE SCALE GENOMIC DNA]</scope>
    <source>
        <strain evidence="3 4">ICT_H3.1</strain>
    </source>
</reference>
<dbReference type="InterPro" id="IPR011990">
    <property type="entry name" value="TPR-like_helical_dom_sf"/>
</dbReference>
<dbReference type="EMBL" id="JAMQBK010000061">
    <property type="protein sequence ID" value="MCM2373437.1"/>
    <property type="molecule type" value="Genomic_DNA"/>
</dbReference>
<dbReference type="PROSITE" id="PS50005">
    <property type="entry name" value="TPR"/>
    <property type="match status" value="1"/>
</dbReference>
<evidence type="ECO:0000313" key="4">
    <source>
        <dbReference type="Proteomes" id="UP001202961"/>
    </source>
</evidence>
<evidence type="ECO:0008006" key="5">
    <source>
        <dbReference type="Google" id="ProtNLM"/>
    </source>
</evidence>
<sequence>MPDSARPNSDTAASSSGSSGLSFSVIAAGVMAMATITGFAYLFSLWASSGEITPAQTLKIASSQYVAGNAVVAGELAATVVLDEEVEADVEWIPLHSFLIGAGQFEQAMRLDSPRARREELQKAIPLLVRSEQAGFPEGRSADGHRMLGLAFQQVGDYEQATKHLEAAIDTDLTLHADLMPVLAVARARRPRENLEEAIIAIDAYLNNESLDAENQVEPNLLKIDWLIRLRRFDEAAQTIERASTIIAPALARQTRWALAARDDLLLKDAELVIKRVLAKVNRAHGEHVIASIPAKASEQVNASDREMLLETLKGLAVLQREASPLLASQSRLTAAQAFLLAGEQDLALAELTQLRQQRPFREGGLEGGLSEMELLANQGHGEEALQTAKYLVREIAQSRHLNYTQKNEAEFRSRITEILAVLREAGQYASVVEIADSIAALFGESPALIEKGIAYRDWGDATLRAGRGPGGEVSREAFAAARARFRGAGDAFADAAERQFDTVEYVPTLWQAIDSYQRGRHFSKSIPLLEKYLRYEDRLKQPAGLVAHGRALLAEGRPDEAMDSLQTCIVEFTRDPMRYEARLLAAQAAADSHDIPDAKRLLIDNLNDGQLTPQSPVWRDSLFTLGELLYAESDLKTLQAMELPLEQKIERLQEIEPELNEALRRLNEAVERYWPLPRAQAAAYQLARGQLLASRLPEAELETDGLLDAAQRDLRQKANRFRQSALDQFTSMVRFMDMVEREDELSEKQVAILRNSLLGQADTLKSMRRYAEAADAYRDMSLRYMNEPPALEALLGQSRMARTLGRDREADMLLSQAAVVLDRISDQWDDQFEETTRFSREDWKNYLQWMTGRLDQAKRRAGSQNF</sequence>
<proteinExistence type="predicted"/>
<evidence type="ECO:0000313" key="3">
    <source>
        <dbReference type="EMBL" id="MCM2373437.1"/>
    </source>
</evidence>
<keyword evidence="2" id="KW-0472">Membrane</keyword>
<gene>
    <name evidence="3" type="ORF">NB063_22730</name>
</gene>
<evidence type="ECO:0000256" key="1">
    <source>
        <dbReference type="PROSITE-ProRule" id="PRU00339"/>
    </source>
</evidence>
<protein>
    <recommendedName>
        <fullName evidence="5">Tetratricopeptide repeat protein</fullName>
    </recommendedName>
</protein>
<dbReference type="Proteomes" id="UP001202961">
    <property type="component" value="Unassembled WGS sequence"/>
</dbReference>
<dbReference type="InterPro" id="IPR019734">
    <property type="entry name" value="TPR_rpt"/>
</dbReference>
<feature type="transmembrane region" description="Helical" evidence="2">
    <location>
        <begin position="21"/>
        <end position="46"/>
    </location>
</feature>
<name>A0ABT0U8Z5_9BACT</name>
<feature type="repeat" description="TPR" evidence="1">
    <location>
        <begin position="142"/>
        <end position="175"/>
    </location>
</feature>
<keyword evidence="2" id="KW-0812">Transmembrane</keyword>
<dbReference type="RefSeq" id="WP_250931196.1">
    <property type="nucleotide sequence ID" value="NZ_JAMQBK010000061.1"/>
</dbReference>
<keyword evidence="2" id="KW-1133">Transmembrane helix</keyword>
<comment type="caution">
    <text evidence="3">The sequence shown here is derived from an EMBL/GenBank/DDBJ whole genome shotgun (WGS) entry which is preliminary data.</text>
</comment>
<evidence type="ECO:0000256" key="2">
    <source>
        <dbReference type="SAM" id="Phobius"/>
    </source>
</evidence>
<organism evidence="3 4">
    <name type="scientific">Aporhodopirellula aestuarii</name>
    <dbReference type="NCBI Taxonomy" id="2950107"/>
    <lineage>
        <taxon>Bacteria</taxon>
        <taxon>Pseudomonadati</taxon>
        <taxon>Planctomycetota</taxon>
        <taxon>Planctomycetia</taxon>
        <taxon>Pirellulales</taxon>
        <taxon>Pirellulaceae</taxon>
        <taxon>Aporhodopirellula</taxon>
    </lineage>
</organism>
<keyword evidence="1" id="KW-0802">TPR repeat</keyword>
<dbReference type="Gene3D" id="1.25.40.10">
    <property type="entry name" value="Tetratricopeptide repeat domain"/>
    <property type="match status" value="2"/>
</dbReference>
<keyword evidence="4" id="KW-1185">Reference proteome</keyword>
<dbReference type="SUPFAM" id="SSF48452">
    <property type="entry name" value="TPR-like"/>
    <property type="match status" value="2"/>
</dbReference>
<accession>A0ABT0U8Z5</accession>